<gene>
    <name evidence="2" type="ORF">JBF11_09250</name>
</gene>
<comment type="similarity">
    <text evidence="1">Belongs to the ComF/GntX family.</text>
</comment>
<dbReference type="InterPro" id="IPR051910">
    <property type="entry name" value="ComF/GntX_DNA_util-trans"/>
</dbReference>
<name>A0ABY5Y0A3_9BACT</name>
<keyword evidence="3" id="KW-1185">Reference proteome</keyword>
<accession>A0ABY5Y0A3</accession>
<evidence type="ECO:0000256" key="1">
    <source>
        <dbReference type="ARBA" id="ARBA00008007"/>
    </source>
</evidence>
<dbReference type="RefSeq" id="WP_334315200.1">
    <property type="nucleotide sequence ID" value="NZ_CP065938.1"/>
</dbReference>
<organism evidence="2 3">
    <name type="scientific">Taurinivorans muris</name>
    <dbReference type="NCBI Taxonomy" id="2787751"/>
    <lineage>
        <taxon>Bacteria</taxon>
        <taxon>Pseudomonadati</taxon>
        <taxon>Thermodesulfobacteriota</taxon>
        <taxon>Desulfovibrionia</taxon>
        <taxon>Desulfovibrionales</taxon>
        <taxon>Desulfovibrionaceae</taxon>
        <taxon>Taurinivorans</taxon>
    </lineage>
</organism>
<sequence>MLTSRYFMKIDWNIFREKRCLYCLRPFFPKKSADPLENHIANNLCPECANKLKELRTGFCRHCGEILPDPGQSVSRCGHCREKPALWDDFSFFNKYEGILREFILSAKFSQNRACMKFLGELLALHFLNRNQDIRKINIVPMPLHNKRLMQRGYNQCLEILKFFARRIEKHTDKTVHIHTNLLQKKFHTVPQHSLNKKERQKNIKNSFSVSKHALKEIFLFDDIATTNSTLEEACKELKKSGIGHIHILVLAKA</sequence>
<evidence type="ECO:0000313" key="2">
    <source>
        <dbReference type="EMBL" id="UWX05615.1"/>
    </source>
</evidence>
<dbReference type="CDD" id="cd06223">
    <property type="entry name" value="PRTases_typeI"/>
    <property type="match status" value="1"/>
</dbReference>
<dbReference type="InterPro" id="IPR000836">
    <property type="entry name" value="PRTase_dom"/>
</dbReference>
<dbReference type="EMBL" id="CP065938">
    <property type="protein sequence ID" value="UWX05615.1"/>
    <property type="molecule type" value="Genomic_DNA"/>
</dbReference>
<proteinExistence type="inferred from homology"/>
<dbReference type="SUPFAM" id="SSF53271">
    <property type="entry name" value="PRTase-like"/>
    <property type="match status" value="1"/>
</dbReference>
<dbReference type="PANTHER" id="PTHR47505:SF1">
    <property type="entry name" value="DNA UTILIZATION PROTEIN YHGH"/>
    <property type="match status" value="1"/>
</dbReference>
<evidence type="ECO:0000313" key="3">
    <source>
        <dbReference type="Proteomes" id="UP001058120"/>
    </source>
</evidence>
<dbReference type="PANTHER" id="PTHR47505">
    <property type="entry name" value="DNA UTILIZATION PROTEIN YHGH"/>
    <property type="match status" value="1"/>
</dbReference>
<protein>
    <submittedName>
        <fullName evidence="2">ComF family protein</fullName>
    </submittedName>
</protein>
<reference evidence="2" key="1">
    <citation type="submission" date="2020-12" db="EMBL/GenBank/DDBJ databases">
        <title>Taurinivorans muris gen. nov., sp. nov., fundamental and realized metabolic niche of a ubiquitous sulfidogenic bacterium in the murine intestine.</title>
        <authorList>
            <person name="Ye H."/>
            <person name="Hanson B.T."/>
            <person name="Loy A."/>
        </authorList>
    </citation>
    <scope>NUCLEOTIDE SEQUENCE</scope>
    <source>
        <strain evidence="2">LT0009</strain>
    </source>
</reference>
<dbReference type="Proteomes" id="UP001058120">
    <property type="component" value="Chromosome"/>
</dbReference>
<dbReference type="Gene3D" id="3.40.50.2020">
    <property type="match status" value="1"/>
</dbReference>
<dbReference type="InterPro" id="IPR029057">
    <property type="entry name" value="PRTase-like"/>
</dbReference>